<evidence type="ECO:0000256" key="2">
    <source>
        <dbReference type="SAM" id="SignalP"/>
    </source>
</evidence>
<feature type="region of interest" description="Disordered" evidence="1">
    <location>
        <begin position="21"/>
        <end position="79"/>
    </location>
</feature>
<evidence type="ECO:0000256" key="1">
    <source>
        <dbReference type="SAM" id="MobiDB-lite"/>
    </source>
</evidence>
<reference evidence="3 4" key="1">
    <citation type="journal article" date="2010" name="Syst. Appl. Microbiol.">
        <title>Four new species of Chryseobacterium from the rhizosphere of coastal sand dune plants, Chryseobacterium elymi sp. nov., Chryseobacterium hagamense sp. nov., Chryseobacterium lathyri sp. nov. and Chryseobacterium rhizosphaerae sp. nov.</title>
        <authorList>
            <person name="Cho S.H."/>
            <person name="Lee K.S."/>
            <person name="Shin D.S."/>
            <person name="Han J.H."/>
            <person name="Park K.S."/>
            <person name="Lee C.H."/>
            <person name="Park K.H."/>
            <person name="Kim S.B."/>
        </authorList>
    </citation>
    <scope>NUCLEOTIDE SEQUENCE [LARGE SCALE GENOMIC DNA]</scope>
    <source>
        <strain evidence="3 4">KCTC 22547</strain>
    </source>
</reference>
<evidence type="ECO:0000313" key="4">
    <source>
        <dbReference type="Proteomes" id="UP000257030"/>
    </source>
</evidence>
<organism evidence="3 4">
    <name type="scientific">Chryseobacterium elymi</name>
    <dbReference type="NCBI Taxonomy" id="395936"/>
    <lineage>
        <taxon>Bacteria</taxon>
        <taxon>Pseudomonadati</taxon>
        <taxon>Bacteroidota</taxon>
        <taxon>Flavobacteriia</taxon>
        <taxon>Flavobacteriales</taxon>
        <taxon>Weeksellaceae</taxon>
        <taxon>Chryseobacterium group</taxon>
        <taxon>Chryseobacterium</taxon>
    </lineage>
</organism>
<comment type="caution">
    <text evidence="3">The sequence shown here is derived from an EMBL/GenBank/DDBJ whole genome shotgun (WGS) entry which is preliminary data.</text>
</comment>
<accession>A0A3D9DQF5</accession>
<feature type="signal peptide" evidence="2">
    <location>
        <begin position="1"/>
        <end position="19"/>
    </location>
</feature>
<keyword evidence="2" id="KW-0732">Signal</keyword>
<protein>
    <submittedName>
        <fullName evidence="3">Uncharacterized protein</fullName>
    </submittedName>
</protein>
<sequence length="79" mass="8733">MKKLLTAMSLALGLGFATAQQTAPTAPHHQTVKKVKAPEAKTAKPAAKMKKDGTPDKRYKENKKLKKDGTPDKRYKENK</sequence>
<feature type="compositionally biased region" description="Basic and acidic residues" evidence="1">
    <location>
        <begin position="49"/>
        <end position="59"/>
    </location>
</feature>
<gene>
    <name evidence="3" type="ORF">DRF60_00575</name>
</gene>
<keyword evidence="4" id="KW-1185">Reference proteome</keyword>
<feature type="chain" id="PRO_5017609385" evidence="2">
    <location>
        <begin position="20"/>
        <end position="79"/>
    </location>
</feature>
<dbReference type="RefSeq" id="WP_116010190.1">
    <property type="nucleotide sequence ID" value="NZ_QNUH01000001.1"/>
</dbReference>
<name>A0A3D9DQF5_9FLAO</name>
<evidence type="ECO:0000313" key="3">
    <source>
        <dbReference type="EMBL" id="REC80244.1"/>
    </source>
</evidence>
<feature type="compositionally biased region" description="Basic and acidic residues" evidence="1">
    <location>
        <begin position="67"/>
        <end position="79"/>
    </location>
</feature>
<dbReference type="AlphaFoldDB" id="A0A3D9DQF5"/>
<dbReference type="EMBL" id="QNUH01000001">
    <property type="protein sequence ID" value="REC80244.1"/>
    <property type="molecule type" value="Genomic_DNA"/>
</dbReference>
<dbReference type="Proteomes" id="UP000257030">
    <property type="component" value="Unassembled WGS sequence"/>
</dbReference>
<proteinExistence type="predicted"/>